<dbReference type="Pfam" id="PF00392">
    <property type="entry name" value="GntR"/>
    <property type="match status" value="1"/>
</dbReference>
<dbReference type="Proteomes" id="UP001198220">
    <property type="component" value="Unassembled WGS sequence"/>
</dbReference>
<dbReference type="SUPFAM" id="SSF46785">
    <property type="entry name" value="Winged helix' DNA-binding domain"/>
    <property type="match status" value="1"/>
</dbReference>
<dbReference type="SMART" id="SM00345">
    <property type="entry name" value="HTH_GNTR"/>
    <property type="match status" value="1"/>
</dbReference>
<protein>
    <submittedName>
        <fullName evidence="5">GntR family transcriptional regulator</fullName>
    </submittedName>
</protein>
<dbReference type="Pfam" id="PF07729">
    <property type="entry name" value="FCD"/>
    <property type="match status" value="1"/>
</dbReference>
<evidence type="ECO:0000259" key="4">
    <source>
        <dbReference type="PROSITE" id="PS50949"/>
    </source>
</evidence>
<dbReference type="InterPro" id="IPR036390">
    <property type="entry name" value="WH_DNA-bd_sf"/>
</dbReference>
<evidence type="ECO:0000256" key="3">
    <source>
        <dbReference type="ARBA" id="ARBA00023163"/>
    </source>
</evidence>
<name>A0AAE3DAQ2_9FIRM</name>
<dbReference type="GO" id="GO:0003700">
    <property type="term" value="F:DNA-binding transcription factor activity"/>
    <property type="evidence" value="ECO:0007669"/>
    <property type="project" value="InterPro"/>
</dbReference>
<evidence type="ECO:0000313" key="5">
    <source>
        <dbReference type="EMBL" id="MCC2125405.1"/>
    </source>
</evidence>
<gene>
    <name evidence="5" type="ORF">LKD36_04340</name>
</gene>
<evidence type="ECO:0000256" key="2">
    <source>
        <dbReference type="ARBA" id="ARBA00023125"/>
    </source>
</evidence>
<proteinExistence type="predicted"/>
<dbReference type="InterPro" id="IPR011711">
    <property type="entry name" value="GntR_C"/>
</dbReference>
<dbReference type="InterPro" id="IPR008920">
    <property type="entry name" value="TF_FadR/GntR_C"/>
</dbReference>
<dbReference type="CDD" id="cd07377">
    <property type="entry name" value="WHTH_GntR"/>
    <property type="match status" value="1"/>
</dbReference>
<dbReference type="PROSITE" id="PS50949">
    <property type="entry name" value="HTH_GNTR"/>
    <property type="match status" value="1"/>
</dbReference>
<keyword evidence="6" id="KW-1185">Reference proteome</keyword>
<keyword evidence="1" id="KW-0805">Transcription regulation</keyword>
<comment type="caution">
    <text evidence="5">The sequence shown here is derived from an EMBL/GenBank/DDBJ whole genome shotgun (WGS) entry which is preliminary data.</text>
</comment>
<reference evidence="5 6" key="1">
    <citation type="submission" date="2021-10" db="EMBL/GenBank/DDBJ databases">
        <title>Anaerobic single-cell dispensing facilitates the cultivation of human gut bacteria.</title>
        <authorList>
            <person name="Afrizal A."/>
        </authorList>
    </citation>
    <scope>NUCLEOTIDE SEQUENCE [LARGE SCALE GENOMIC DNA]</scope>
    <source>
        <strain evidence="5 6">CLA-AA-H276</strain>
    </source>
</reference>
<dbReference type="SUPFAM" id="SSF48008">
    <property type="entry name" value="GntR ligand-binding domain-like"/>
    <property type="match status" value="1"/>
</dbReference>
<accession>A0AAE3DAQ2</accession>
<dbReference type="EMBL" id="JAJEPS010000003">
    <property type="protein sequence ID" value="MCC2125405.1"/>
    <property type="molecule type" value="Genomic_DNA"/>
</dbReference>
<dbReference type="Gene3D" id="1.20.120.530">
    <property type="entry name" value="GntR ligand-binding domain-like"/>
    <property type="match status" value="1"/>
</dbReference>
<dbReference type="PANTHER" id="PTHR43537">
    <property type="entry name" value="TRANSCRIPTIONAL REGULATOR, GNTR FAMILY"/>
    <property type="match status" value="1"/>
</dbReference>
<feature type="domain" description="HTH gntR-type" evidence="4">
    <location>
        <begin position="9"/>
        <end position="76"/>
    </location>
</feature>
<keyword evidence="3" id="KW-0804">Transcription</keyword>
<sequence>MNSRIVEAIPIREQVADIIRKMIVNGELKADQQISEREISQMLMVSTTPVKEAFRVLQSEGLLYSIPRKGSYISKLSRKNILQTVFMRGALEGVAAFFAARNATYNEIMIMEEALNCAGELVDKAQLTSEIAVRLTENNNLFHSTLRSASKNTYLVGLIDNMRSIDQSIRSVALTSTIDECIRAQKEHLAILKAVKEQNSEKAEQLINAHVRRVGIYVLAMEDQEL</sequence>
<dbReference type="GO" id="GO:0003677">
    <property type="term" value="F:DNA binding"/>
    <property type="evidence" value="ECO:0007669"/>
    <property type="project" value="UniProtKB-KW"/>
</dbReference>
<keyword evidence="2" id="KW-0238">DNA-binding</keyword>
<dbReference type="RefSeq" id="WP_308458849.1">
    <property type="nucleotide sequence ID" value="NZ_JAJEPS010000003.1"/>
</dbReference>
<dbReference type="InterPro" id="IPR000524">
    <property type="entry name" value="Tscrpt_reg_HTH_GntR"/>
</dbReference>
<dbReference type="SMART" id="SM00895">
    <property type="entry name" value="FCD"/>
    <property type="match status" value="1"/>
</dbReference>
<organism evidence="5 6">
    <name type="scientific">Hominiventricola filiformis</name>
    <dbReference type="NCBI Taxonomy" id="2885352"/>
    <lineage>
        <taxon>Bacteria</taxon>
        <taxon>Bacillati</taxon>
        <taxon>Bacillota</taxon>
        <taxon>Clostridia</taxon>
        <taxon>Lachnospirales</taxon>
        <taxon>Lachnospiraceae</taxon>
        <taxon>Hominiventricola</taxon>
    </lineage>
</organism>
<dbReference type="AlphaFoldDB" id="A0AAE3DAQ2"/>
<evidence type="ECO:0000313" key="6">
    <source>
        <dbReference type="Proteomes" id="UP001198220"/>
    </source>
</evidence>
<evidence type="ECO:0000256" key="1">
    <source>
        <dbReference type="ARBA" id="ARBA00023015"/>
    </source>
</evidence>
<dbReference type="PANTHER" id="PTHR43537:SF24">
    <property type="entry name" value="GLUCONATE OPERON TRANSCRIPTIONAL REPRESSOR"/>
    <property type="match status" value="1"/>
</dbReference>
<dbReference type="Gene3D" id="1.10.10.10">
    <property type="entry name" value="Winged helix-like DNA-binding domain superfamily/Winged helix DNA-binding domain"/>
    <property type="match status" value="1"/>
</dbReference>
<dbReference type="InterPro" id="IPR036388">
    <property type="entry name" value="WH-like_DNA-bd_sf"/>
</dbReference>